<feature type="transmembrane region" description="Helical" evidence="6">
    <location>
        <begin position="302"/>
        <end position="321"/>
    </location>
</feature>
<evidence type="ECO:0000256" key="3">
    <source>
        <dbReference type="ARBA" id="ARBA00022989"/>
    </source>
</evidence>
<keyword evidence="10" id="KW-1185">Reference proteome</keyword>
<dbReference type="Proteomes" id="UP000518300">
    <property type="component" value="Unassembled WGS sequence"/>
</dbReference>
<evidence type="ECO:0000313" key="10">
    <source>
        <dbReference type="Proteomes" id="UP000518300"/>
    </source>
</evidence>
<keyword evidence="2 6" id="KW-0812">Transmembrane</keyword>
<dbReference type="InterPro" id="IPR024528">
    <property type="entry name" value="ThrE_2"/>
</dbReference>
<dbReference type="AlphaFoldDB" id="A0A848LG00"/>
<evidence type="ECO:0000259" key="8">
    <source>
        <dbReference type="Pfam" id="PF12821"/>
    </source>
</evidence>
<organism evidence="9 10">
    <name type="scientific">Pyxidicoccus fallax</name>
    <dbReference type="NCBI Taxonomy" id="394095"/>
    <lineage>
        <taxon>Bacteria</taxon>
        <taxon>Pseudomonadati</taxon>
        <taxon>Myxococcota</taxon>
        <taxon>Myxococcia</taxon>
        <taxon>Myxococcales</taxon>
        <taxon>Cystobacterineae</taxon>
        <taxon>Myxococcaceae</taxon>
        <taxon>Pyxidicoccus</taxon>
    </lineage>
</organism>
<dbReference type="RefSeq" id="WP_169343924.1">
    <property type="nucleotide sequence ID" value="NZ_JABBJJ010000022.1"/>
</dbReference>
<comment type="caution">
    <text evidence="9">The sequence shown here is derived from an EMBL/GenBank/DDBJ whole genome shotgun (WGS) entry which is preliminary data.</text>
</comment>
<feature type="transmembrane region" description="Helical" evidence="6">
    <location>
        <begin position="356"/>
        <end position="374"/>
    </location>
</feature>
<feature type="transmembrane region" description="Helical" evidence="6">
    <location>
        <begin position="205"/>
        <end position="225"/>
    </location>
</feature>
<comment type="subcellular location">
    <subcellularLocation>
        <location evidence="1">Membrane</location>
        <topology evidence="1">Multi-pass membrane protein</topology>
    </subcellularLocation>
</comment>
<evidence type="ECO:0000256" key="4">
    <source>
        <dbReference type="ARBA" id="ARBA00023136"/>
    </source>
</evidence>
<keyword evidence="3 6" id="KW-1133">Transmembrane helix</keyword>
<evidence type="ECO:0000256" key="1">
    <source>
        <dbReference type="ARBA" id="ARBA00004141"/>
    </source>
</evidence>
<gene>
    <name evidence="9" type="ORF">HG543_07110</name>
</gene>
<evidence type="ECO:0000256" key="2">
    <source>
        <dbReference type="ARBA" id="ARBA00022692"/>
    </source>
</evidence>
<dbReference type="InterPro" id="IPR051361">
    <property type="entry name" value="ThrE/Ser_Exporter"/>
</dbReference>
<dbReference type="PANTHER" id="PTHR31082">
    <property type="entry name" value="PHEROMONE-REGULATED MEMBRANE PROTEIN 10"/>
    <property type="match status" value="1"/>
</dbReference>
<proteinExistence type="inferred from homology"/>
<protein>
    <submittedName>
        <fullName evidence="9">Threonine/serine exporter family protein</fullName>
    </submittedName>
</protein>
<sequence>MSEPATPPPRGEEDQAVAFLLDLVRALHLAYLPAHRLESLARGAARGLGLRMELFTLQSFVATETTSGNQRRVDIERLPFNPHWNLRRTSGLLLLTRAVTAGQLTLAEARAELDRILHQPRAWPEWLVFVAYGVYGAAVAARVGGRWWEMAAAGVIGVLAGLIHFGTLRSMRIDLQKSFLAAFVGTLVALGLAEVLPPFDLVRALFGGVTLLIPAMVVTLGADELVSESVEAGMSRLTYGLLRFLLVGVGLIAASRLWTLFLPPPAHLQASPLPEPVVLALVALGGVALTVCMGGQQRELPWIVGAALLAFGTQELTKLLVGGRGSPLLASFVLGVAGALYARLPGRTATTVIMPGLLQLAPGFLGTQAVVALLRPGAPASGENFFDVLLVAAQIVMGLVFASALAQPRPQALKEEART</sequence>
<dbReference type="GO" id="GO:0016020">
    <property type="term" value="C:membrane"/>
    <property type="evidence" value="ECO:0007669"/>
    <property type="project" value="UniProtKB-SubCell"/>
</dbReference>
<dbReference type="Pfam" id="PF06738">
    <property type="entry name" value="ThrE"/>
    <property type="match status" value="1"/>
</dbReference>
<reference evidence="9 10" key="1">
    <citation type="submission" date="2020-04" db="EMBL/GenBank/DDBJ databases">
        <title>Draft genome of Pyxidicoccus fallax type strain.</title>
        <authorList>
            <person name="Whitworth D.E."/>
        </authorList>
    </citation>
    <scope>NUCLEOTIDE SEQUENCE [LARGE SCALE GENOMIC DNA]</scope>
    <source>
        <strain evidence="9 10">DSM 14698</strain>
    </source>
</reference>
<dbReference type="InterPro" id="IPR010619">
    <property type="entry name" value="ThrE-like_N"/>
</dbReference>
<dbReference type="GO" id="GO:0022857">
    <property type="term" value="F:transmembrane transporter activity"/>
    <property type="evidence" value="ECO:0007669"/>
    <property type="project" value="InterPro"/>
</dbReference>
<evidence type="ECO:0000256" key="5">
    <source>
        <dbReference type="ARBA" id="ARBA00034125"/>
    </source>
</evidence>
<keyword evidence="4 6" id="KW-0472">Membrane</keyword>
<name>A0A848LG00_9BACT</name>
<feature type="transmembrane region" description="Helical" evidence="6">
    <location>
        <begin position="179"/>
        <end position="199"/>
    </location>
</feature>
<feature type="transmembrane region" description="Helical" evidence="6">
    <location>
        <begin position="147"/>
        <end position="167"/>
    </location>
</feature>
<feature type="transmembrane region" description="Helical" evidence="6">
    <location>
        <begin position="327"/>
        <end position="344"/>
    </location>
</feature>
<feature type="transmembrane region" description="Helical" evidence="6">
    <location>
        <begin position="237"/>
        <end position="257"/>
    </location>
</feature>
<feature type="domain" description="Threonine/serine exporter-like N-terminal" evidence="7">
    <location>
        <begin position="20"/>
        <end position="257"/>
    </location>
</feature>
<feature type="transmembrane region" description="Helical" evidence="6">
    <location>
        <begin position="277"/>
        <end position="295"/>
    </location>
</feature>
<feature type="domain" description="Threonine/Serine exporter ThrE" evidence="8">
    <location>
        <begin position="283"/>
        <end position="404"/>
    </location>
</feature>
<evidence type="ECO:0000259" key="7">
    <source>
        <dbReference type="Pfam" id="PF06738"/>
    </source>
</evidence>
<dbReference type="Pfam" id="PF12821">
    <property type="entry name" value="ThrE_2"/>
    <property type="match status" value="1"/>
</dbReference>
<dbReference type="EMBL" id="JABBJJ010000022">
    <property type="protein sequence ID" value="NMO14628.1"/>
    <property type="molecule type" value="Genomic_DNA"/>
</dbReference>
<accession>A0A848LG00</accession>
<comment type="similarity">
    <text evidence="5">Belongs to the ThrE exporter (TC 2.A.79) family.</text>
</comment>
<feature type="transmembrane region" description="Helical" evidence="6">
    <location>
        <begin position="386"/>
        <end position="406"/>
    </location>
</feature>
<feature type="transmembrane region" description="Helical" evidence="6">
    <location>
        <begin position="123"/>
        <end position="141"/>
    </location>
</feature>
<dbReference type="PANTHER" id="PTHR31082:SF4">
    <property type="entry name" value="PHEROMONE-REGULATED MEMBRANE PROTEIN 10"/>
    <property type="match status" value="1"/>
</dbReference>
<evidence type="ECO:0000256" key="6">
    <source>
        <dbReference type="SAM" id="Phobius"/>
    </source>
</evidence>
<evidence type="ECO:0000313" key="9">
    <source>
        <dbReference type="EMBL" id="NMO14628.1"/>
    </source>
</evidence>